<evidence type="ECO:0000259" key="5">
    <source>
        <dbReference type="PROSITE" id="PS50931"/>
    </source>
</evidence>
<dbReference type="PROSITE" id="PS50931">
    <property type="entry name" value="HTH_LYSR"/>
    <property type="match status" value="1"/>
</dbReference>
<dbReference type="GO" id="GO:0000976">
    <property type="term" value="F:transcription cis-regulatory region binding"/>
    <property type="evidence" value="ECO:0007669"/>
    <property type="project" value="TreeGrafter"/>
</dbReference>
<dbReference type="Proteomes" id="UP000007838">
    <property type="component" value="Chromosome"/>
</dbReference>
<evidence type="ECO:0000313" key="6">
    <source>
        <dbReference type="EMBL" id="AEW74906.1"/>
    </source>
</evidence>
<evidence type="ECO:0000256" key="2">
    <source>
        <dbReference type="ARBA" id="ARBA00023015"/>
    </source>
</evidence>
<feature type="domain" description="HTH lysR-type" evidence="5">
    <location>
        <begin position="49"/>
        <end position="101"/>
    </location>
</feature>
<keyword evidence="3" id="KW-0238">DNA-binding</keyword>
<keyword evidence="4" id="KW-0804">Transcription</keyword>
<dbReference type="SUPFAM" id="SSF53850">
    <property type="entry name" value="Periplasmic binding protein-like II"/>
    <property type="match status" value="1"/>
</dbReference>
<comment type="similarity">
    <text evidence="1">Belongs to the LysR transcriptional regulatory family.</text>
</comment>
<dbReference type="PANTHER" id="PTHR30126">
    <property type="entry name" value="HTH-TYPE TRANSCRIPTIONAL REGULATOR"/>
    <property type="match status" value="1"/>
</dbReference>
<dbReference type="EMBL" id="CP002886">
    <property type="protein sequence ID" value="AEW74906.1"/>
    <property type="molecule type" value="Genomic_DNA"/>
</dbReference>
<accession>G8LP21</accession>
<dbReference type="InterPro" id="IPR005119">
    <property type="entry name" value="LysR_subst-bd"/>
</dbReference>
<dbReference type="Gene3D" id="3.40.190.290">
    <property type="match status" value="1"/>
</dbReference>
<dbReference type="HOGENOM" id="CLU_039613_35_1_6"/>
<dbReference type="Pfam" id="PF03466">
    <property type="entry name" value="LysR_substrate"/>
    <property type="match status" value="1"/>
</dbReference>
<gene>
    <name evidence="6" type="primary">yahB</name>
    <name evidence="6" type="ORF">EcWSU1_03478</name>
</gene>
<protein>
    <submittedName>
        <fullName evidence="6">YahB</fullName>
    </submittedName>
</protein>
<evidence type="ECO:0000256" key="1">
    <source>
        <dbReference type="ARBA" id="ARBA00009437"/>
    </source>
</evidence>
<organism evidence="6 7">
    <name type="scientific">Enterobacter ludwigii</name>
    <dbReference type="NCBI Taxonomy" id="299767"/>
    <lineage>
        <taxon>Bacteria</taxon>
        <taxon>Pseudomonadati</taxon>
        <taxon>Pseudomonadota</taxon>
        <taxon>Gammaproteobacteria</taxon>
        <taxon>Enterobacterales</taxon>
        <taxon>Enterobacteriaceae</taxon>
        <taxon>Enterobacter</taxon>
        <taxon>Enterobacter cloacae complex</taxon>
    </lineage>
</organism>
<dbReference type="AlphaFoldDB" id="G8LP21"/>
<dbReference type="PANTHER" id="PTHR30126:SF18">
    <property type="entry name" value="LYSR FAMILY TRANSCRIPTIONAL REGULATOR"/>
    <property type="match status" value="1"/>
</dbReference>
<dbReference type="InterPro" id="IPR036390">
    <property type="entry name" value="WH_DNA-bd_sf"/>
</dbReference>
<dbReference type="SUPFAM" id="SSF46785">
    <property type="entry name" value="Winged helix' DNA-binding domain"/>
    <property type="match status" value="1"/>
</dbReference>
<evidence type="ECO:0000256" key="4">
    <source>
        <dbReference type="ARBA" id="ARBA00023163"/>
    </source>
</evidence>
<dbReference type="eggNOG" id="COG0583">
    <property type="taxonomic scope" value="Bacteria"/>
</dbReference>
<dbReference type="Gene3D" id="1.10.10.10">
    <property type="entry name" value="Winged helix-like DNA-binding domain superfamily/Winged helix DNA-binding domain"/>
    <property type="match status" value="1"/>
</dbReference>
<dbReference type="FunFam" id="3.40.190.290:FF:000017">
    <property type="entry name" value="LysR family transcriptional regulator"/>
    <property type="match status" value="1"/>
</dbReference>
<dbReference type="Pfam" id="PF00126">
    <property type="entry name" value="HTH_1"/>
    <property type="match status" value="1"/>
</dbReference>
<sequence length="348" mass="39127">MKPDMTRLDANNQNCDRRHMRCNSAVKICSKLMANRSRNMNSIFTEENLLAFTTAARFGSFSKAATELGVTTSAISYTIKRMETGLDVVLFVRNTRSIELTESGFYFYRKATDLLNDFHAIKRGIDTISQGIEARVRICINQLLYTPRHTARLLQVLKKQFPTCQITVTTEVYNGVWDSIINNQANIAIGAPDTLLDGGGIDYTEIGAIRWVFAIAPEHPLAFVPEPIAESQLRLYPNIMVEDTAHTINKKVGWLLHGQEAILVPDFNTKCQCQILGDGIGFLPEYMAREAVEDGLLVTRRINNPRQDSRMLLATQHAATGQVTRWIKQQFGPQGVLTGIYSDLLWRA</sequence>
<dbReference type="GO" id="GO:0003700">
    <property type="term" value="F:DNA-binding transcription factor activity"/>
    <property type="evidence" value="ECO:0007669"/>
    <property type="project" value="InterPro"/>
</dbReference>
<keyword evidence="2" id="KW-0805">Transcription regulation</keyword>
<dbReference type="KEGG" id="eec:EcWSU1_03478"/>
<proteinExistence type="inferred from homology"/>
<name>G8LP21_9ENTR</name>
<reference evidence="6 7" key="1">
    <citation type="journal article" date="2011" name="Stand. Genomic Sci.">
        <title>Complete genome of the onion pathogen Enterobacter cloacae EcWSU1.</title>
        <authorList>
            <person name="Humann J.L."/>
            <person name="Wildung M."/>
            <person name="Cheng C.H."/>
            <person name="Lee T."/>
            <person name="Stewart J.E."/>
            <person name="Drew J.C."/>
            <person name="Triplett E.W."/>
            <person name="Main D."/>
            <person name="Schroeder B.K."/>
        </authorList>
    </citation>
    <scope>NUCLEOTIDE SEQUENCE [LARGE SCALE GENOMIC DNA]</scope>
    <source>
        <strain evidence="6 7">EcWSU1</strain>
    </source>
</reference>
<dbReference type="InterPro" id="IPR000847">
    <property type="entry name" value="LysR_HTH_N"/>
</dbReference>
<evidence type="ECO:0000313" key="7">
    <source>
        <dbReference type="Proteomes" id="UP000007838"/>
    </source>
</evidence>
<dbReference type="InterPro" id="IPR036388">
    <property type="entry name" value="WH-like_DNA-bd_sf"/>
</dbReference>
<evidence type="ECO:0000256" key="3">
    <source>
        <dbReference type="ARBA" id="ARBA00023125"/>
    </source>
</evidence>
<dbReference type="FunFam" id="1.10.10.10:FF:000001">
    <property type="entry name" value="LysR family transcriptional regulator"/>
    <property type="match status" value="1"/>
</dbReference>